<protein>
    <submittedName>
        <fullName evidence="2">Uncharacterized protein LOC122141334</fullName>
    </submittedName>
</protein>
<evidence type="ECO:0000259" key="1">
    <source>
        <dbReference type="Pfam" id="PF16297"/>
    </source>
</evidence>
<evidence type="ECO:0000313" key="2">
    <source>
        <dbReference type="RefSeq" id="XP_042604430.1"/>
    </source>
</evidence>
<dbReference type="RefSeq" id="XP_042604430.1">
    <property type="nucleotide sequence ID" value="XM_042748496.1"/>
</dbReference>
<gene>
    <name evidence="2" type="primary">LOC122141334</name>
</gene>
<reference evidence="2" key="1">
    <citation type="submission" date="2025-08" db="UniProtKB">
        <authorList>
            <consortium name="RefSeq"/>
        </authorList>
    </citation>
    <scope>IDENTIFICATION</scope>
    <source>
        <tissue evidence="2">Muscle</tissue>
    </source>
</reference>
<proteinExistence type="predicted"/>
<sequence length="311" mass="35232">MSPLLFIVMTIAFAFLTHVFGLLFWICLPLDCFACILTKACDLTTSCDYHLDFFSRPFNKDPLMESTRPKSSLQNTSPGADPADVSQLLSTIEYQKDLLNGFQHQLLTLQASNEHLTRYIQSLPAPRPDPVRFALPDKFDGSPDNCTGFLRQCSIYFSNQPETYRQDHTKCSFIMTLLTGKALEWATAVWDHDTHVQQSYNYFTQLIRDVFQYPAGGMDAATQLTQLRQVNLALWNPCTLEELNYQLMNGEGDYSISSASTVVDQAIAVPTVLLNLLSTPLQVINVNRFWSSCKRDSSRFSEAVEHSHNQM</sequence>
<dbReference type="OrthoDB" id="8963439at2759"/>
<dbReference type="GeneID" id="122141334"/>
<dbReference type="AlphaFoldDB" id="A0A9Q9XMZ2"/>
<name>A0A9Q9XMZ2_CYPCA</name>
<dbReference type="Pfam" id="PF16297">
    <property type="entry name" value="DUF4939"/>
    <property type="match status" value="1"/>
</dbReference>
<organism evidence="2">
    <name type="scientific">Cyprinus carpio</name>
    <name type="common">Common carp</name>
    <dbReference type="NCBI Taxonomy" id="7962"/>
    <lineage>
        <taxon>Eukaryota</taxon>
        <taxon>Metazoa</taxon>
        <taxon>Chordata</taxon>
        <taxon>Craniata</taxon>
        <taxon>Vertebrata</taxon>
        <taxon>Euteleostomi</taxon>
        <taxon>Actinopterygii</taxon>
        <taxon>Neopterygii</taxon>
        <taxon>Teleostei</taxon>
        <taxon>Ostariophysi</taxon>
        <taxon>Cypriniformes</taxon>
        <taxon>Cyprinidae</taxon>
        <taxon>Cyprininae</taxon>
        <taxon>Cyprinus</taxon>
    </lineage>
</organism>
<accession>A0A9Q9XMZ2</accession>
<dbReference type="InterPro" id="IPR032549">
    <property type="entry name" value="DUF4939"/>
</dbReference>
<dbReference type="Proteomes" id="UP001155660">
    <property type="component" value="Chromosome B21"/>
</dbReference>
<feature type="domain" description="DUF4939" evidence="1">
    <location>
        <begin position="134"/>
        <end position="213"/>
    </location>
</feature>
<dbReference type="KEGG" id="ccar:122141334"/>